<proteinExistence type="predicted"/>
<dbReference type="EMBL" id="CP005960">
    <property type="protein sequence ID" value="AHZ72416.1"/>
    <property type="molecule type" value="Genomic_DNA"/>
</dbReference>
<keyword evidence="1" id="KW-0489">Methyltransferase</keyword>
<keyword evidence="1" id="KW-0808">Transferase</keyword>
<dbReference type="GO" id="GO:0008168">
    <property type="term" value="F:methyltransferase activity"/>
    <property type="evidence" value="ECO:0007669"/>
    <property type="project" value="UniProtKB-KW"/>
</dbReference>
<sequence>MVTQGTKAGSDHGGKLQKKRLAILTAKTRHDDAGKQQIRCRTCPFLLLAIEQNLHLDKAARQQRRRLR</sequence>
<evidence type="ECO:0000313" key="2">
    <source>
        <dbReference type="Proteomes" id="UP000026913"/>
    </source>
</evidence>
<protein>
    <submittedName>
        <fullName evidence="1">N5-glutamine S-adenosyl-L-methionine-dependent methyltransferase</fullName>
    </submittedName>
</protein>
<dbReference type="KEGG" id="pman:OU5_5337"/>
<dbReference type="AlphaFoldDB" id="A0A024EIJ2"/>
<dbReference type="GO" id="GO:0032259">
    <property type="term" value="P:methylation"/>
    <property type="evidence" value="ECO:0007669"/>
    <property type="project" value="UniProtKB-KW"/>
</dbReference>
<reference evidence="1 2" key="1">
    <citation type="journal article" date="2012" name="J. Bacteriol.">
        <title>Genome sequence of cold-adapted Pseudomonas mandelii strain JR-1.</title>
        <authorList>
            <person name="Jang S.H."/>
            <person name="Kim J."/>
            <person name="Kim J."/>
            <person name="Hong S."/>
            <person name="Lee C."/>
        </authorList>
    </citation>
    <scope>NUCLEOTIDE SEQUENCE [LARGE SCALE GENOMIC DNA]</scope>
    <source>
        <strain evidence="1 2">JR-1</strain>
    </source>
</reference>
<name>A0A024EIJ2_9PSED</name>
<dbReference type="HOGENOM" id="CLU_2790804_0_0_6"/>
<evidence type="ECO:0000313" key="1">
    <source>
        <dbReference type="EMBL" id="AHZ72416.1"/>
    </source>
</evidence>
<gene>
    <name evidence="1" type="ORF">OU5_5337</name>
</gene>
<accession>A0A024EIJ2</accession>
<organism evidence="1 2">
    <name type="scientific">Pseudomonas mandelii JR-1</name>
    <dbReference type="NCBI Taxonomy" id="1147786"/>
    <lineage>
        <taxon>Bacteria</taxon>
        <taxon>Pseudomonadati</taxon>
        <taxon>Pseudomonadota</taxon>
        <taxon>Gammaproteobacteria</taxon>
        <taxon>Pseudomonadales</taxon>
        <taxon>Pseudomonadaceae</taxon>
        <taxon>Pseudomonas</taxon>
    </lineage>
</organism>
<dbReference type="Proteomes" id="UP000026913">
    <property type="component" value="Chromosome"/>
</dbReference>